<gene>
    <name evidence="2" type="ORF">BT62DRAFT_381111</name>
</gene>
<evidence type="ECO:0008006" key="4">
    <source>
        <dbReference type="Google" id="ProtNLM"/>
    </source>
</evidence>
<proteinExistence type="predicted"/>
<name>A0A9P7VLY9_9AGAR</name>
<evidence type="ECO:0000313" key="3">
    <source>
        <dbReference type="Proteomes" id="UP000812287"/>
    </source>
</evidence>
<protein>
    <recommendedName>
        <fullName evidence="4">Secreted protein</fullName>
    </recommendedName>
</protein>
<keyword evidence="1" id="KW-0732">Signal</keyword>
<reference evidence="2" key="1">
    <citation type="submission" date="2020-11" db="EMBL/GenBank/DDBJ databases">
        <title>Adaptations for nitrogen fixation in a non-lichenized fungal sporocarp promotes dispersal by wood-feeding termites.</title>
        <authorList>
            <consortium name="DOE Joint Genome Institute"/>
            <person name="Koch R.A."/>
            <person name="Yoon G."/>
            <person name="Arayal U."/>
            <person name="Lail K."/>
            <person name="Amirebrahimi M."/>
            <person name="Labutti K."/>
            <person name="Lipzen A."/>
            <person name="Riley R."/>
            <person name="Barry K."/>
            <person name="Henrissat B."/>
            <person name="Grigoriev I.V."/>
            <person name="Herr J.R."/>
            <person name="Aime M.C."/>
        </authorList>
    </citation>
    <scope>NUCLEOTIDE SEQUENCE</scope>
    <source>
        <strain evidence="2">MCA 3950</strain>
    </source>
</reference>
<comment type="caution">
    <text evidence="2">The sequence shown here is derived from an EMBL/GenBank/DDBJ whole genome shotgun (WGS) entry which is preliminary data.</text>
</comment>
<organism evidence="2 3">
    <name type="scientific">Guyanagaster necrorhizus</name>
    <dbReference type="NCBI Taxonomy" id="856835"/>
    <lineage>
        <taxon>Eukaryota</taxon>
        <taxon>Fungi</taxon>
        <taxon>Dikarya</taxon>
        <taxon>Basidiomycota</taxon>
        <taxon>Agaricomycotina</taxon>
        <taxon>Agaricomycetes</taxon>
        <taxon>Agaricomycetidae</taxon>
        <taxon>Agaricales</taxon>
        <taxon>Marasmiineae</taxon>
        <taxon>Physalacriaceae</taxon>
        <taxon>Guyanagaster</taxon>
    </lineage>
</organism>
<dbReference type="RefSeq" id="XP_043035891.1">
    <property type="nucleotide sequence ID" value="XM_043180714.1"/>
</dbReference>
<feature type="chain" id="PRO_5040177891" description="Secreted protein" evidence="1">
    <location>
        <begin position="25"/>
        <end position="106"/>
    </location>
</feature>
<evidence type="ECO:0000256" key="1">
    <source>
        <dbReference type="SAM" id="SignalP"/>
    </source>
</evidence>
<keyword evidence="3" id="KW-1185">Reference proteome</keyword>
<dbReference type="EMBL" id="MU250551">
    <property type="protein sequence ID" value="KAG7442391.1"/>
    <property type="molecule type" value="Genomic_DNA"/>
</dbReference>
<evidence type="ECO:0000313" key="2">
    <source>
        <dbReference type="EMBL" id="KAG7442391.1"/>
    </source>
</evidence>
<accession>A0A9P7VLY9</accession>
<dbReference type="AlphaFoldDB" id="A0A9P7VLY9"/>
<feature type="signal peptide" evidence="1">
    <location>
        <begin position="1"/>
        <end position="24"/>
    </location>
</feature>
<dbReference type="Proteomes" id="UP000812287">
    <property type="component" value="Unassembled WGS sequence"/>
</dbReference>
<dbReference type="GeneID" id="66103010"/>
<sequence>MRGTCRSSMTFCSIMPSFVRPCCATIVPGDAQNRYQSVHMCVMLVVFVAVSLRDKHQCGGCAAKLFVSVGGSGPCSAKQYRRLWQRSSQTSESLLFSWSATSSSRT</sequence>